<dbReference type="EMBL" id="FN545172">
    <property type="protein sequence ID" value="CBA72111.1"/>
    <property type="molecule type" value="Genomic_DNA"/>
</dbReference>
<protein>
    <submittedName>
        <fullName evidence="1">Uncharacterized protein</fullName>
    </submittedName>
</protein>
<reference evidence="1" key="1">
    <citation type="journal article" date="2010" name="Insect Mol. Biol.">
        <title>The draft genome sequence of Arsenophonus nasoniae, son-killer bacterium of Nasonia vitripennis, reveals genes associated with virulence and symbiosis.</title>
        <authorList>
            <person name="Wilkes T."/>
            <person name="Darby A.C."/>
            <person name="Choi J."/>
            <person name="Colborne J.K."/>
            <person name="Werren J.H."/>
            <person name="Hurst G.D.D."/>
        </authorList>
    </citation>
    <scope>NUCLEOTIDE SEQUENCE</scope>
</reference>
<name>D2TXJ3_9GAMM</name>
<dbReference type="AlphaFoldDB" id="D2TXJ3"/>
<proteinExistence type="predicted"/>
<organism evidence="1">
    <name type="scientific">Arsenophonus nasoniae</name>
    <name type="common">son-killer infecting Nasonia vitripennis</name>
    <dbReference type="NCBI Taxonomy" id="638"/>
    <lineage>
        <taxon>Bacteria</taxon>
        <taxon>Pseudomonadati</taxon>
        <taxon>Pseudomonadota</taxon>
        <taxon>Gammaproteobacteria</taxon>
        <taxon>Enterobacterales</taxon>
        <taxon>Morganellaceae</taxon>
        <taxon>Arsenophonus</taxon>
    </lineage>
</organism>
<sequence length="55" mass="6834">MTELFRDAERANLYSALQEKFAARHIYRVDKTNPYSKFDIFNYRAFRYEPIKFKY</sequence>
<evidence type="ECO:0000313" key="1">
    <source>
        <dbReference type="EMBL" id="CBA72111.1"/>
    </source>
</evidence>
<gene>
    <name evidence="1" type="ORF">ARN_08160</name>
</gene>
<accession>D2TXJ3</accession>